<comment type="caution">
    <text evidence="1">The sequence shown here is derived from an EMBL/GenBank/DDBJ whole genome shotgun (WGS) entry which is preliminary data.</text>
</comment>
<proteinExistence type="predicted"/>
<organism evidence="1 2">
    <name type="scientific">Suillus fuscotomentosus</name>
    <dbReference type="NCBI Taxonomy" id="1912939"/>
    <lineage>
        <taxon>Eukaryota</taxon>
        <taxon>Fungi</taxon>
        <taxon>Dikarya</taxon>
        <taxon>Basidiomycota</taxon>
        <taxon>Agaricomycotina</taxon>
        <taxon>Agaricomycetes</taxon>
        <taxon>Agaricomycetidae</taxon>
        <taxon>Boletales</taxon>
        <taxon>Suillineae</taxon>
        <taxon>Suillaceae</taxon>
        <taxon>Suillus</taxon>
    </lineage>
</organism>
<feature type="non-terminal residue" evidence="1">
    <location>
        <position position="1"/>
    </location>
</feature>
<gene>
    <name evidence="1" type="ORF">F5891DRAFT_962060</name>
</gene>
<dbReference type="EMBL" id="JABBWK010000085">
    <property type="protein sequence ID" value="KAG1894093.1"/>
    <property type="molecule type" value="Genomic_DNA"/>
</dbReference>
<dbReference type="RefSeq" id="XP_041219669.1">
    <property type="nucleotide sequence ID" value="XM_041375872.1"/>
</dbReference>
<evidence type="ECO:0000313" key="1">
    <source>
        <dbReference type="EMBL" id="KAG1894093.1"/>
    </source>
</evidence>
<dbReference type="GeneID" id="64670170"/>
<evidence type="ECO:0000313" key="2">
    <source>
        <dbReference type="Proteomes" id="UP001195769"/>
    </source>
</evidence>
<dbReference type="AlphaFoldDB" id="A0AAD4DWW3"/>
<keyword evidence="2" id="KW-1185">Reference proteome</keyword>
<accession>A0AAD4DWW3</accession>
<reference evidence="1" key="1">
    <citation type="journal article" date="2020" name="New Phytol.">
        <title>Comparative genomics reveals dynamic genome evolution in host specialist ectomycorrhizal fungi.</title>
        <authorList>
            <person name="Lofgren L.A."/>
            <person name="Nguyen N.H."/>
            <person name="Vilgalys R."/>
            <person name="Ruytinx J."/>
            <person name="Liao H.L."/>
            <person name="Branco S."/>
            <person name="Kuo A."/>
            <person name="LaButti K."/>
            <person name="Lipzen A."/>
            <person name="Andreopoulos W."/>
            <person name="Pangilinan J."/>
            <person name="Riley R."/>
            <person name="Hundley H."/>
            <person name="Na H."/>
            <person name="Barry K."/>
            <person name="Grigoriev I.V."/>
            <person name="Stajich J.E."/>
            <person name="Kennedy P.G."/>
        </authorList>
    </citation>
    <scope>NUCLEOTIDE SEQUENCE</scope>
    <source>
        <strain evidence="1">FC203</strain>
    </source>
</reference>
<protein>
    <submittedName>
        <fullName evidence="1">Uncharacterized protein</fullName>
    </submittedName>
</protein>
<name>A0AAD4DWW3_9AGAM</name>
<dbReference type="Proteomes" id="UP001195769">
    <property type="component" value="Unassembled WGS sequence"/>
</dbReference>
<sequence length="86" mass="9963">LAYVEWFTPFQQPESHHGLYKICRLMRHGERLASIIDVSDIRRSVHLFPNFGAVVPREWTSSTVLELCPSFSVNSFSDRHAYLTIV</sequence>